<reference evidence="2 3" key="1">
    <citation type="submission" date="2024-03" db="EMBL/GenBank/DDBJ databases">
        <title>A high-quality draft genome sequence of Diaporthe vaccinii, a causative agent of upright dieback and viscid rot disease in cranberry plants.</title>
        <authorList>
            <person name="Sarrasin M."/>
            <person name="Lang B.F."/>
            <person name="Burger G."/>
        </authorList>
    </citation>
    <scope>NUCLEOTIDE SEQUENCE [LARGE SCALE GENOMIC DNA]</scope>
    <source>
        <strain evidence="2 3">IS7</strain>
    </source>
</reference>
<dbReference type="Proteomes" id="UP001600888">
    <property type="component" value="Unassembled WGS sequence"/>
</dbReference>
<evidence type="ECO:0000259" key="1">
    <source>
        <dbReference type="Pfam" id="PF24809"/>
    </source>
</evidence>
<sequence>MTLSAATPTTDVTREWHVPKSTGSRGLEIAFEEANLQLAENSNNCEQDGESIKPGNSLQDVQRAVKDCTARYEARKPDSKALKWLRRLSEKIVFYEGVFDVIIQQHPETLSLIWGGMKFFFLGVVNHEKTVKGMAKALSEIADTLPRVEIRSDLFPTDRMKVAVSQLCADILKFLTRAHKWYCEGCLKRTIHSFTQPFELRYGDILEDIKRSSFMVQDLAACGQSVELRHVNKKIDQIVDTVTVMDLTLGAVITNINNFNARSIAAEAVNTQRLNEISTAASLISSTTLDTNKQLSDLQFSQIMQSIADPNLWDPRKTLNYLLVNQKRSSQNHARQLSEGFWGFVRMRRWARSKDSDISIVKGDFRSRHALRCFSVDVIEQLRLKQVPVLFALGTSQEGAAANSMSTEDLLKYLVRQVLDLRRSGQTEKSMSLSAAAFSGNLSEQEWFSLLQHLLSGLSGNVYFVVDLELLNRNFISPSGFQWLSAFLGLFKSVADRGAQLTIKVLLVSYSSELPFDTTRDEYAGFTIPAKKTKLAAQRRKGRAIAARGRGRQSRFRI</sequence>
<organism evidence="2 3">
    <name type="scientific">Diaporthe vaccinii</name>
    <dbReference type="NCBI Taxonomy" id="105482"/>
    <lineage>
        <taxon>Eukaryota</taxon>
        <taxon>Fungi</taxon>
        <taxon>Dikarya</taxon>
        <taxon>Ascomycota</taxon>
        <taxon>Pezizomycotina</taxon>
        <taxon>Sordariomycetes</taxon>
        <taxon>Sordariomycetidae</taxon>
        <taxon>Diaporthales</taxon>
        <taxon>Diaporthaceae</taxon>
        <taxon>Diaporthe</taxon>
        <taxon>Diaporthe eres species complex</taxon>
    </lineage>
</organism>
<protein>
    <recommendedName>
        <fullName evidence="1">DUF7708 domain-containing protein</fullName>
    </recommendedName>
</protein>
<feature type="domain" description="DUF7708" evidence="1">
    <location>
        <begin position="83"/>
        <end position="227"/>
    </location>
</feature>
<dbReference type="EMBL" id="JBAWTH010000055">
    <property type="protein sequence ID" value="KAL2281690.1"/>
    <property type="molecule type" value="Genomic_DNA"/>
</dbReference>
<evidence type="ECO:0000313" key="2">
    <source>
        <dbReference type="EMBL" id="KAL2281690.1"/>
    </source>
</evidence>
<dbReference type="InterPro" id="IPR056125">
    <property type="entry name" value="DUF7708"/>
</dbReference>
<proteinExistence type="predicted"/>
<name>A0ABR4EGW1_9PEZI</name>
<dbReference type="Pfam" id="PF24809">
    <property type="entry name" value="DUF7708"/>
    <property type="match status" value="1"/>
</dbReference>
<evidence type="ECO:0000313" key="3">
    <source>
        <dbReference type="Proteomes" id="UP001600888"/>
    </source>
</evidence>
<keyword evidence="3" id="KW-1185">Reference proteome</keyword>
<accession>A0ABR4EGW1</accession>
<gene>
    <name evidence="2" type="ORF">FJTKL_11374</name>
</gene>
<comment type="caution">
    <text evidence="2">The sequence shown here is derived from an EMBL/GenBank/DDBJ whole genome shotgun (WGS) entry which is preliminary data.</text>
</comment>